<proteinExistence type="predicted"/>
<sequence length="104" mass="10769">TLIPKTSKAPIHGIGDNPSSLLLLPGGLLISGEAVVKSLAYNDLDLYADDHDVPTPTMEAVPVSTPPSLEVNNLVPPQVTVKTSSSPTCIPWLLAGLALMGMNA</sequence>
<gene>
    <name evidence="1" type="ORF">DSO57_1012170</name>
</gene>
<protein>
    <submittedName>
        <fullName evidence="1">Uncharacterized protein</fullName>
    </submittedName>
</protein>
<feature type="non-terminal residue" evidence="1">
    <location>
        <position position="1"/>
    </location>
</feature>
<keyword evidence="2" id="KW-1185">Reference proteome</keyword>
<evidence type="ECO:0000313" key="1">
    <source>
        <dbReference type="EMBL" id="KAJ9073839.1"/>
    </source>
</evidence>
<comment type="caution">
    <text evidence="1">The sequence shown here is derived from an EMBL/GenBank/DDBJ whole genome shotgun (WGS) entry which is preliminary data.</text>
</comment>
<evidence type="ECO:0000313" key="2">
    <source>
        <dbReference type="Proteomes" id="UP001165960"/>
    </source>
</evidence>
<organism evidence="1 2">
    <name type="scientific">Entomophthora muscae</name>
    <dbReference type="NCBI Taxonomy" id="34485"/>
    <lineage>
        <taxon>Eukaryota</taxon>
        <taxon>Fungi</taxon>
        <taxon>Fungi incertae sedis</taxon>
        <taxon>Zoopagomycota</taxon>
        <taxon>Entomophthoromycotina</taxon>
        <taxon>Entomophthoromycetes</taxon>
        <taxon>Entomophthorales</taxon>
        <taxon>Entomophthoraceae</taxon>
        <taxon>Entomophthora</taxon>
    </lineage>
</organism>
<dbReference type="EMBL" id="QTSX02002883">
    <property type="protein sequence ID" value="KAJ9073839.1"/>
    <property type="molecule type" value="Genomic_DNA"/>
</dbReference>
<accession>A0ACC2TGK3</accession>
<dbReference type="Proteomes" id="UP001165960">
    <property type="component" value="Unassembled WGS sequence"/>
</dbReference>
<reference evidence="1" key="1">
    <citation type="submission" date="2022-04" db="EMBL/GenBank/DDBJ databases">
        <title>Genome of the entomopathogenic fungus Entomophthora muscae.</title>
        <authorList>
            <person name="Elya C."/>
            <person name="Lovett B.R."/>
            <person name="Lee E."/>
            <person name="Macias A.M."/>
            <person name="Hajek A.E."/>
            <person name="De Bivort B.L."/>
            <person name="Kasson M.T."/>
            <person name="De Fine Licht H.H."/>
            <person name="Stajich J.E."/>
        </authorList>
    </citation>
    <scope>NUCLEOTIDE SEQUENCE</scope>
    <source>
        <strain evidence="1">Berkeley</strain>
    </source>
</reference>
<name>A0ACC2TGK3_9FUNG</name>